<feature type="region of interest" description="Disordered" evidence="1">
    <location>
        <begin position="77"/>
        <end position="117"/>
    </location>
</feature>
<reference evidence="2 3" key="1">
    <citation type="submission" date="2018-09" db="EMBL/GenBank/DDBJ databases">
        <title>A high-quality reference genome of wild soybean provides a powerful tool to mine soybean genomes.</title>
        <authorList>
            <person name="Xie M."/>
            <person name="Chung C.Y.L."/>
            <person name="Li M.-W."/>
            <person name="Wong F.-L."/>
            <person name="Chan T.-F."/>
            <person name="Lam H.-M."/>
        </authorList>
    </citation>
    <scope>NUCLEOTIDE SEQUENCE [LARGE SCALE GENOMIC DNA]</scope>
    <source>
        <strain evidence="3">cv. W05</strain>
        <tissue evidence="2">Hypocotyl of etiolated seedlings</tissue>
    </source>
</reference>
<evidence type="ECO:0000313" key="2">
    <source>
        <dbReference type="EMBL" id="RZB70799.1"/>
    </source>
</evidence>
<feature type="compositionally biased region" description="Acidic residues" evidence="1">
    <location>
        <begin position="210"/>
        <end position="224"/>
    </location>
</feature>
<evidence type="ECO:0000256" key="1">
    <source>
        <dbReference type="SAM" id="MobiDB-lite"/>
    </source>
</evidence>
<keyword evidence="3" id="KW-1185">Reference proteome</keyword>
<dbReference type="PANTHER" id="PTHR46249">
    <property type="entry name" value="CCHC-TYPE DOMAIN-CONTAINING PROTEIN-RELATED"/>
    <property type="match status" value="1"/>
</dbReference>
<accession>A0A445HAK5</accession>
<dbReference type="InterPro" id="IPR043502">
    <property type="entry name" value="DNA/RNA_pol_sf"/>
</dbReference>
<dbReference type="Gene3D" id="3.10.10.10">
    <property type="entry name" value="HIV Type 1 Reverse Transcriptase, subunit A, domain 1"/>
    <property type="match status" value="1"/>
</dbReference>
<evidence type="ECO:0000313" key="3">
    <source>
        <dbReference type="Proteomes" id="UP000289340"/>
    </source>
</evidence>
<feature type="region of interest" description="Disordered" evidence="1">
    <location>
        <begin position="196"/>
        <end position="224"/>
    </location>
</feature>
<name>A0A445HAK5_GLYSO</name>
<proteinExistence type="predicted"/>
<protein>
    <submittedName>
        <fullName evidence="2">Uncharacterized protein</fullName>
    </submittedName>
</protein>
<feature type="compositionally biased region" description="Polar residues" evidence="1">
    <location>
        <begin position="97"/>
        <end position="117"/>
    </location>
</feature>
<comment type="caution">
    <text evidence="2">The sequence shown here is derived from an EMBL/GenBank/DDBJ whole genome shotgun (WGS) entry which is preliminary data.</text>
</comment>
<dbReference type="PANTHER" id="PTHR46249:SF31">
    <property type="entry name" value="AMINOTRANSFERASE-LIKE PLANT MOBILE DOMAIN-CONTAINING PROTEIN"/>
    <property type="match status" value="1"/>
</dbReference>
<dbReference type="AlphaFoldDB" id="A0A445HAK5"/>
<sequence length="257" mass="28890">MNEELLQYCQKEIKDLLDKGLIRKSKSPWSCAAFYVNKQSEIERGTPRLVINYKPLNQALQWIRKVVMAPKASGISLRGGRSTGKGARLALPEPTIKKSSTSSGSPTQAGKTEKTNQYPSLQRHAFVKWWTQFDSSKADPEQVKLWFQSHPEFLKAANPETSVFLNQKSHLAAFLAGSKSKEVLAKNLKEVLQMLQQEEEGSSSKKEETSSAEEEEEEDPFYQNEDDCFAIKVPVKTTCLVTNSQIVPVKTTGNYRS</sequence>
<dbReference type="EMBL" id="QZWG01000013">
    <property type="protein sequence ID" value="RZB70799.1"/>
    <property type="molecule type" value="Genomic_DNA"/>
</dbReference>
<dbReference type="SUPFAM" id="SSF56672">
    <property type="entry name" value="DNA/RNA polymerases"/>
    <property type="match status" value="1"/>
</dbReference>
<gene>
    <name evidence="2" type="ORF">D0Y65_035662</name>
</gene>
<organism evidence="2 3">
    <name type="scientific">Glycine soja</name>
    <name type="common">Wild soybean</name>
    <dbReference type="NCBI Taxonomy" id="3848"/>
    <lineage>
        <taxon>Eukaryota</taxon>
        <taxon>Viridiplantae</taxon>
        <taxon>Streptophyta</taxon>
        <taxon>Embryophyta</taxon>
        <taxon>Tracheophyta</taxon>
        <taxon>Spermatophyta</taxon>
        <taxon>Magnoliopsida</taxon>
        <taxon>eudicotyledons</taxon>
        <taxon>Gunneridae</taxon>
        <taxon>Pentapetalae</taxon>
        <taxon>rosids</taxon>
        <taxon>fabids</taxon>
        <taxon>Fabales</taxon>
        <taxon>Fabaceae</taxon>
        <taxon>Papilionoideae</taxon>
        <taxon>50 kb inversion clade</taxon>
        <taxon>NPAAA clade</taxon>
        <taxon>indigoferoid/millettioid clade</taxon>
        <taxon>Phaseoleae</taxon>
        <taxon>Glycine</taxon>
        <taxon>Glycine subgen. Soja</taxon>
    </lineage>
</organism>
<dbReference type="Proteomes" id="UP000289340">
    <property type="component" value="Chromosome 13"/>
</dbReference>